<dbReference type="Proteomes" id="UP000016933">
    <property type="component" value="Unassembled WGS sequence"/>
</dbReference>
<name>N1PZE3_DOTSN</name>
<dbReference type="GO" id="GO:0051865">
    <property type="term" value="P:protein autoubiquitination"/>
    <property type="evidence" value="ECO:0007669"/>
    <property type="project" value="TreeGrafter"/>
</dbReference>
<dbReference type="GO" id="GO:0000151">
    <property type="term" value="C:ubiquitin ligase complex"/>
    <property type="evidence" value="ECO:0007669"/>
    <property type="project" value="TreeGrafter"/>
</dbReference>
<sequence>MTIHLYAEHLVHIRALSIQASLCTVSNQATRATLSADGSALSLAHEGEVATICLPVRVHVPGAHNDVPLTMPSAPTKDLSFRVSLPNKSHSTGLLTDTSLESRNVVPWSAPSMTADTAIACRGCRSEVVSRGQIRAWKDLPSENWAEMMDFWHCHRPDVPHDCDHKVAVKGYGADSKLALQSGVGMVDPTDFVLVSEDCSNLKVSSSASSTSADDQLLCCNCDTCIGHVHFSTGGYKLRKAYTSLSTAVEAPFVSYESEKWLACQLLTSMETQGVRKFTIRSHRNTELALKAWIFTPDINVSSSAASDDRPVRALKLLSSECTAYTEQTGALNRQTMSEGELELRETEMRSLRDLLVKSSSLLPESARKFQSWNVSLLRRFTDADIAFEGA</sequence>
<proteinExistence type="predicted"/>
<evidence type="ECO:0008006" key="3">
    <source>
        <dbReference type="Google" id="ProtNLM"/>
    </source>
</evidence>
<dbReference type="OrthoDB" id="386949at2759"/>
<dbReference type="GO" id="GO:0005634">
    <property type="term" value="C:nucleus"/>
    <property type="evidence" value="ECO:0007669"/>
    <property type="project" value="TreeGrafter"/>
</dbReference>
<dbReference type="GO" id="GO:0043161">
    <property type="term" value="P:proteasome-mediated ubiquitin-dependent protein catabolic process"/>
    <property type="evidence" value="ECO:0007669"/>
    <property type="project" value="TreeGrafter"/>
</dbReference>
<gene>
    <name evidence="1" type="ORF">DOTSEDRAFT_162591</name>
</gene>
<dbReference type="InterPro" id="IPR019193">
    <property type="entry name" value="UBQ-conj_enz_E2-bd_prot"/>
</dbReference>
<keyword evidence="2" id="KW-1185">Reference proteome</keyword>
<dbReference type="PANTHER" id="PTHR31531:SF2">
    <property type="entry name" value="E3 UBIQUITIN-PROTEIN LIGASE E3D"/>
    <property type="match status" value="1"/>
</dbReference>
<dbReference type="GO" id="GO:0030332">
    <property type="term" value="F:cyclin binding"/>
    <property type="evidence" value="ECO:0007669"/>
    <property type="project" value="TreeGrafter"/>
</dbReference>
<dbReference type="GO" id="GO:0006513">
    <property type="term" value="P:protein monoubiquitination"/>
    <property type="evidence" value="ECO:0007669"/>
    <property type="project" value="TreeGrafter"/>
</dbReference>
<dbReference type="GO" id="GO:0031624">
    <property type="term" value="F:ubiquitin conjugating enzyme binding"/>
    <property type="evidence" value="ECO:0007669"/>
    <property type="project" value="TreeGrafter"/>
</dbReference>
<reference evidence="1 2" key="2">
    <citation type="journal article" date="2012" name="PLoS Pathog.">
        <title>Diverse lifestyles and strategies of plant pathogenesis encoded in the genomes of eighteen Dothideomycetes fungi.</title>
        <authorList>
            <person name="Ohm R.A."/>
            <person name="Feau N."/>
            <person name="Henrissat B."/>
            <person name="Schoch C.L."/>
            <person name="Horwitz B.A."/>
            <person name="Barry K.W."/>
            <person name="Condon B.J."/>
            <person name="Copeland A.C."/>
            <person name="Dhillon B."/>
            <person name="Glaser F."/>
            <person name="Hesse C.N."/>
            <person name="Kosti I."/>
            <person name="LaButti K."/>
            <person name="Lindquist E.A."/>
            <person name="Lucas S."/>
            <person name="Salamov A.A."/>
            <person name="Bradshaw R.E."/>
            <person name="Ciuffetti L."/>
            <person name="Hamelin R.C."/>
            <person name="Kema G.H.J."/>
            <person name="Lawrence C."/>
            <person name="Scott J.A."/>
            <person name="Spatafora J.W."/>
            <person name="Turgeon B.G."/>
            <person name="de Wit P.J.G.M."/>
            <person name="Zhong S."/>
            <person name="Goodwin S.B."/>
            <person name="Grigoriev I.V."/>
        </authorList>
    </citation>
    <scope>NUCLEOTIDE SEQUENCE [LARGE SCALE GENOMIC DNA]</scope>
    <source>
        <strain evidence="2">NZE10 / CBS 128990</strain>
    </source>
</reference>
<evidence type="ECO:0000313" key="1">
    <source>
        <dbReference type="EMBL" id="EME48797.1"/>
    </source>
</evidence>
<protein>
    <recommendedName>
        <fullName evidence="3">Ubiquitin-conjugating enzyme E2C-binding protein</fullName>
    </recommendedName>
</protein>
<accession>N1PZE3</accession>
<dbReference type="AlphaFoldDB" id="N1PZE3"/>
<dbReference type="STRING" id="675120.N1PZE3"/>
<dbReference type="GO" id="GO:0000209">
    <property type="term" value="P:protein polyubiquitination"/>
    <property type="evidence" value="ECO:0007669"/>
    <property type="project" value="TreeGrafter"/>
</dbReference>
<organism evidence="1 2">
    <name type="scientific">Dothistroma septosporum (strain NZE10 / CBS 128990)</name>
    <name type="common">Red band needle blight fungus</name>
    <name type="synonym">Mycosphaerella pini</name>
    <dbReference type="NCBI Taxonomy" id="675120"/>
    <lineage>
        <taxon>Eukaryota</taxon>
        <taxon>Fungi</taxon>
        <taxon>Dikarya</taxon>
        <taxon>Ascomycota</taxon>
        <taxon>Pezizomycotina</taxon>
        <taxon>Dothideomycetes</taxon>
        <taxon>Dothideomycetidae</taxon>
        <taxon>Mycosphaerellales</taxon>
        <taxon>Mycosphaerellaceae</taxon>
        <taxon>Dothistroma</taxon>
    </lineage>
</organism>
<dbReference type="PANTHER" id="PTHR31531">
    <property type="entry name" value="E3 UBIQUITIN-PROTEIN LIGASE E3D FAMILY MEMBER"/>
    <property type="match status" value="1"/>
</dbReference>
<dbReference type="GO" id="GO:0061630">
    <property type="term" value="F:ubiquitin protein ligase activity"/>
    <property type="evidence" value="ECO:0007669"/>
    <property type="project" value="TreeGrafter"/>
</dbReference>
<reference evidence="2" key="1">
    <citation type="journal article" date="2012" name="PLoS Genet.">
        <title>The genomes of the fungal plant pathogens Cladosporium fulvum and Dothistroma septosporum reveal adaptation to different hosts and lifestyles but also signatures of common ancestry.</title>
        <authorList>
            <person name="de Wit P.J.G.M."/>
            <person name="van der Burgt A."/>
            <person name="Oekmen B."/>
            <person name="Stergiopoulos I."/>
            <person name="Abd-Elsalam K.A."/>
            <person name="Aerts A.L."/>
            <person name="Bahkali A.H."/>
            <person name="Beenen H.G."/>
            <person name="Chettri P."/>
            <person name="Cox M.P."/>
            <person name="Datema E."/>
            <person name="de Vries R.P."/>
            <person name="Dhillon B."/>
            <person name="Ganley A.R."/>
            <person name="Griffiths S.A."/>
            <person name="Guo Y."/>
            <person name="Hamelin R.C."/>
            <person name="Henrissat B."/>
            <person name="Kabir M.S."/>
            <person name="Jashni M.K."/>
            <person name="Kema G."/>
            <person name="Klaubauf S."/>
            <person name="Lapidus A."/>
            <person name="Levasseur A."/>
            <person name="Lindquist E."/>
            <person name="Mehrabi R."/>
            <person name="Ohm R.A."/>
            <person name="Owen T.J."/>
            <person name="Salamov A."/>
            <person name="Schwelm A."/>
            <person name="Schijlen E."/>
            <person name="Sun H."/>
            <person name="van den Burg H.A."/>
            <person name="van Ham R.C.H.J."/>
            <person name="Zhang S."/>
            <person name="Goodwin S.B."/>
            <person name="Grigoriev I.V."/>
            <person name="Collemare J."/>
            <person name="Bradshaw R.E."/>
        </authorList>
    </citation>
    <scope>NUCLEOTIDE SEQUENCE [LARGE SCALE GENOMIC DNA]</scope>
    <source>
        <strain evidence="2">NZE10 / CBS 128990</strain>
    </source>
</reference>
<dbReference type="EMBL" id="KB446535">
    <property type="protein sequence ID" value="EME48797.1"/>
    <property type="molecule type" value="Genomic_DNA"/>
</dbReference>
<evidence type="ECO:0000313" key="2">
    <source>
        <dbReference type="Proteomes" id="UP000016933"/>
    </source>
</evidence>
<dbReference type="eggNOG" id="KOG4784">
    <property type="taxonomic scope" value="Eukaryota"/>
</dbReference>
<dbReference type="Pfam" id="PF09814">
    <property type="entry name" value="HECT_2"/>
    <property type="match status" value="1"/>
</dbReference>
<dbReference type="OMA" id="QAMKVFY"/>
<dbReference type="HOGENOM" id="CLU_029122_1_1_1"/>
<dbReference type="GO" id="GO:0005829">
    <property type="term" value="C:cytosol"/>
    <property type="evidence" value="ECO:0007669"/>
    <property type="project" value="TreeGrafter"/>
</dbReference>